<protein>
    <submittedName>
        <fullName evidence="6">Polypyrimidine tract binding protein, putative</fullName>
    </submittedName>
</protein>
<evidence type="ECO:0000313" key="6">
    <source>
        <dbReference type="EMBL" id="SBT79843.1"/>
    </source>
</evidence>
<name>A0A1C3L008_PLAMA</name>
<sequence length="722" mass="82696">MNKRTLCNDENDDEKNKTGVKRYLMSNDDPFENQKLYHEKNCTPKLNSNNPLLEMKEEEYMISNINSSINVGSSNNINCNSGKIENDENDENKENDEINENDGDNGNSVSNDNNDELNRNSNSDYNNMISSNANNSANYNVNNNVDEFMYNTSGIITNNFGGCNNFNKNNENDCNNPCSNIYYSGDCKKRKGSRYVMPFLKKEKNSVNTELLLKNVPTDADEEDIKSFMRPFVNNKIPEILFDEDGIVVKLHDDELNEAIFNYFNEHPTQIKGSFVKVKLARTTDDSSNNNTNGNANSSANNSTTNIANDCAANLINQENLEHDINSNTINKYNNSSSSNHHHNNNNNNNSGNQKDVIDAVDKKNIKYNKNECSKVILVSVVNIHYPVDIELIYYLFSKCGVVEKIITFSRNPVVYQALVQFKNIETAKEAIKSLHNRNIYDGCNTIQIQYSFLKELVVKANNSSSWDYTISSVQKNKYIPNFQNLHGVLPTPTRKSKDSELYQLIERKFKLGDFEMKNASKTPVLICYNIPKDYTDVNKLFNLFSVYGFVSRIKILREKPDSALIQYSSHLFSSLAQEYLQHAKIGNEIIELHFSKIHDIRISPQQKRSDMYKAKLFSNYDQRYLMSDQVKYIKGACKPTKTLFISNVSEDVNEECIVNLLNKYGEINKLKFQPIKEGKKHLTITVELNSEDSATRALMDLHNFHLKDRSIKVSYTKTRLV</sequence>
<keyword evidence="2 3" id="KW-0694">RNA-binding</keyword>
<evidence type="ECO:0000313" key="7">
    <source>
        <dbReference type="Proteomes" id="UP000219799"/>
    </source>
</evidence>
<feature type="region of interest" description="Disordered" evidence="4">
    <location>
        <begin position="284"/>
        <end position="303"/>
    </location>
</feature>
<dbReference type="GO" id="GO:0003723">
    <property type="term" value="F:RNA binding"/>
    <property type="evidence" value="ECO:0007669"/>
    <property type="project" value="UniProtKB-UniRule"/>
</dbReference>
<feature type="domain" description="RRM" evidence="5">
    <location>
        <begin position="642"/>
        <end position="719"/>
    </location>
</feature>
<accession>A0A1C3L008</accession>
<organism evidence="6 7">
    <name type="scientific">Plasmodium malariae</name>
    <dbReference type="NCBI Taxonomy" id="5858"/>
    <lineage>
        <taxon>Eukaryota</taxon>
        <taxon>Sar</taxon>
        <taxon>Alveolata</taxon>
        <taxon>Apicomplexa</taxon>
        <taxon>Aconoidasida</taxon>
        <taxon>Haemosporida</taxon>
        <taxon>Plasmodiidae</taxon>
        <taxon>Plasmodium</taxon>
        <taxon>Plasmodium (Plasmodium)</taxon>
    </lineage>
</organism>
<feature type="compositionally biased region" description="Low complexity" evidence="4">
    <location>
        <begin position="119"/>
        <end position="129"/>
    </location>
</feature>
<dbReference type="AlphaFoldDB" id="A0A1C3L008"/>
<proteinExistence type="predicted"/>
<dbReference type="InterPro" id="IPR021790">
    <property type="entry name" value="PTBP1-like_RRM2"/>
</dbReference>
<dbReference type="CDD" id="cd00590">
    <property type="entry name" value="RRM_SF"/>
    <property type="match status" value="1"/>
</dbReference>
<dbReference type="EMBL" id="LT594499">
    <property type="protein sequence ID" value="SBT79843.1"/>
    <property type="molecule type" value="Genomic_DNA"/>
</dbReference>
<dbReference type="Gene3D" id="3.30.70.330">
    <property type="match status" value="4"/>
</dbReference>
<reference evidence="6 7" key="1">
    <citation type="submission" date="2016-06" db="EMBL/GenBank/DDBJ databases">
        <authorList>
            <consortium name="Pathogen Informatics"/>
        </authorList>
    </citation>
    <scope>NUCLEOTIDE SEQUENCE [LARGE SCALE GENOMIC DNA]</scope>
    <source>
        <strain evidence="6">PmlGA01</strain>
    </source>
</reference>
<dbReference type="Pfam" id="PF13893">
    <property type="entry name" value="RRM_5"/>
    <property type="match status" value="1"/>
</dbReference>
<evidence type="ECO:0000259" key="5">
    <source>
        <dbReference type="PROSITE" id="PS50102"/>
    </source>
</evidence>
<dbReference type="Pfam" id="PF11835">
    <property type="entry name" value="RRM_8"/>
    <property type="match status" value="1"/>
</dbReference>
<dbReference type="VEuPathDB" id="PlasmoDB:PmUG01_11056300"/>
<evidence type="ECO:0000256" key="3">
    <source>
        <dbReference type="PROSITE-ProRule" id="PRU00176"/>
    </source>
</evidence>
<gene>
    <name evidence="6" type="primary">PmlGA01_110044100</name>
    <name evidence="6" type="ORF">PMLGA01_110044100</name>
</gene>
<dbReference type="InterPro" id="IPR000504">
    <property type="entry name" value="RRM_dom"/>
</dbReference>
<dbReference type="InterPro" id="IPR012677">
    <property type="entry name" value="Nucleotide-bd_a/b_plait_sf"/>
</dbReference>
<keyword evidence="1" id="KW-0677">Repeat</keyword>
<feature type="compositionally biased region" description="Low complexity" evidence="4">
    <location>
        <begin position="328"/>
        <end position="353"/>
    </location>
</feature>
<evidence type="ECO:0000256" key="2">
    <source>
        <dbReference type="ARBA" id="ARBA00022884"/>
    </source>
</evidence>
<dbReference type="Proteomes" id="UP000219799">
    <property type="component" value="Chromosome 11"/>
</dbReference>
<feature type="compositionally biased region" description="Low complexity" evidence="4">
    <location>
        <begin position="286"/>
        <end position="303"/>
    </location>
</feature>
<feature type="compositionally biased region" description="Acidic residues" evidence="4">
    <location>
        <begin position="87"/>
        <end position="103"/>
    </location>
</feature>
<evidence type="ECO:0000256" key="1">
    <source>
        <dbReference type="ARBA" id="ARBA00022737"/>
    </source>
</evidence>
<dbReference type="PANTHER" id="PTHR15592">
    <property type="entry name" value="MATRIN 3/NUCLEAR PROTEIN 220-RELATED"/>
    <property type="match status" value="1"/>
</dbReference>
<dbReference type="SMART" id="SM00360">
    <property type="entry name" value="RRM"/>
    <property type="match status" value="4"/>
</dbReference>
<evidence type="ECO:0000256" key="4">
    <source>
        <dbReference type="SAM" id="MobiDB-lite"/>
    </source>
</evidence>
<feature type="region of interest" description="Disordered" evidence="4">
    <location>
        <begin position="80"/>
        <end position="129"/>
    </location>
</feature>
<dbReference type="InterPro" id="IPR031766">
    <property type="entry name" value="RRM_occluded"/>
</dbReference>
<feature type="region of interest" description="Disordered" evidence="4">
    <location>
        <begin position="328"/>
        <end position="355"/>
    </location>
</feature>
<dbReference type="InterPro" id="IPR035979">
    <property type="entry name" value="RBD_domain_sf"/>
</dbReference>
<dbReference type="Pfam" id="PF16842">
    <property type="entry name" value="RRM_occluded"/>
    <property type="match status" value="1"/>
</dbReference>
<dbReference type="CDD" id="cd12422">
    <property type="entry name" value="RRM2_PTBP1_hnRNPL_like"/>
    <property type="match status" value="1"/>
</dbReference>
<dbReference type="PROSITE" id="PS50102">
    <property type="entry name" value="RRM"/>
    <property type="match status" value="1"/>
</dbReference>
<dbReference type="SUPFAM" id="SSF54928">
    <property type="entry name" value="RNA-binding domain, RBD"/>
    <property type="match status" value="3"/>
</dbReference>